<reference evidence="4" key="1">
    <citation type="journal article" date="2020" name="mSystems">
        <title>Genome- and Community-Level Interaction Insights into Carbon Utilization and Element Cycling Functions of Hydrothermarchaeota in Hydrothermal Sediment.</title>
        <authorList>
            <person name="Zhou Z."/>
            <person name="Liu Y."/>
            <person name="Xu W."/>
            <person name="Pan J."/>
            <person name="Luo Z.H."/>
            <person name="Li M."/>
        </authorList>
    </citation>
    <scope>NUCLEOTIDE SEQUENCE [LARGE SCALE GENOMIC DNA]</scope>
    <source>
        <strain evidence="4">SpSt-902</strain>
    </source>
</reference>
<feature type="binding site" evidence="2">
    <location>
        <begin position="211"/>
        <end position="213"/>
    </location>
    <ligand>
        <name>substrate</name>
    </ligand>
</feature>
<evidence type="ECO:0000256" key="1">
    <source>
        <dbReference type="ARBA" id="ARBA00022679"/>
    </source>
</evidence>
<dbReference type="PANTHER" id="PTHR10291:SF0">
    <property type="entry name" value="DEHYDRODOLICHYL DIPHOSPHATE SYNTHASE 2"/>
    <property type="match status" value="1"/>
</dbReference>
<feature type="active site" evidence="2">
    <location>
        <position position="37"/>
    </location>
</feature>
<dbReference type="Gene3D" id="3.40.1180.10">
    <property type="entry name" value="Decaprenyl diphosphate synthase-like"/>
    <property type="match status" value="1"/>
</dbReference>
<comment type="caution">
    <text evidence="4">The sequence shown here is derived from an EMBL/GenBank/DDBJ whole genome shotgun (WGS) entry which is preliminary data.</text>
</comment>
<feature type="compositionally biased region" description="Polar residues" evidence="3">
    <location>
        <begin position="1"/>
        <end position="21"/>
    </location>
</feature>
<keyword evidence="2" id="KW-0460">Magnesium</keyword>
<name>A0A7C3QW04_9BACT</name>
<dbReference type="NCBIfam" id="TIGR00055">
    <property type="entry name" value="uppS"/>
    <property type="match status" value="1"/>
</dbReference>
<dbReference type="Pfam" id="PF01255">
    <property type="entry name" value="Prenyltransf"/>
    <property type="match status" value="1"/>
</dbReference>
<dbReference type="FunFam" id="3.40.1180.10:FF:000001">
    <property type="entry name" value="(2E,6E)-farnesyl-diphosphate-specific ditrans,polycis-undecaprenyl-diphosphate synthase"/>
    <property type="match status" value="1"/>
</dbReference>
<dbReference type="PROSITE" id="PS01066">
    <property type="entry name" value="UPP_SYNTHASE"/>
    <property type="match status" value="1"/>
</dbReference>
<organism evidence="4">
    <name type="scientific">Leptospirillum ferriphilum</name>
    <dbReference type="NCBI Taxonomy" id="178606"/>
    <lineage>
        <taxon>Bacteria</taxon>
        <taxon>Pseudomonadati</taxon>
        <taxon>Nitrospirota</taxon>
        <taxon>Nitrospiria</taxon>
        <taxon>Nitrospirales</taxon>
        <taxon>Nitrospiraceae</taxon>
        <taxon>Leptospirillum</taxon>
    </lineage>
</organism>
<dbReference type="GO" id="GO:0000287">
    <property type="term" value="F:magnesium ion binding"/>
    <property type="evidence" value="ECO:0007669"/>
    <property type="project" value="UniProtKB-UniRule"/>
</dbReference>
<dbReference type="SUPFAM" id="SSF64005">
    <property type="entry name" value="Undecaprenyl diphosphate synthase"/>
    <property type="match status" value="1"/>
</dbReference>
<proteinExistence type="inferred from homology"/>
<evidence type="ECO:0000256" key="2">
    <source>
        <dbReference type="HAMAP-Rule" id="MF_01139"/>
    </source>
</evidence>
<feature type="active site" description="Proton acceptor" evidence="2">
    <location>
        <position position="85"/>
    </location>
</feature>
<dbReference type="InterPro" id="IPR036424">
    <property type="entry name" value="UPP_synth-like_sf"/>
</dbReference>
<comment type="function">
    <text evidence="2">Catalyzes the condensation of isopentenyl diphosphate (IPP) with allylic pyrophosphates generating different type of terpenoids.</text>
</comment>
<feature type="binding site" evidence="2">
    <location>
        <position position="224"/>
    </location>
    <ligand>
        <name>Mg(2+)</name>
        <dbReference type="ChEBI" id="CHEBI:18420"/>
    </ligand>
</feature>
<comment type="similarity">
    <text evidence="2">Belongs to the UPP synthase family.</text>
</comment>
<comment type="cofactor">
    <cofactor evidence="2">
        <name>Mg(2+)</name>
        <dbReference type="ChEBI" id="CHEBI:18420"/>
    </cofactor>
    <text evidence="2">Binds 2 magnesium ions per subunit.</text>
</comment>
<keyword evidence="1 2" id="KW-0808">Transferase</keyword>
<feature type="binding site" evidence="2">
    <location>
        <position position="88"/>
    </location>
    <ligand>
        <name>substrate</name>
    </ligand>
</feature>
<sequence>MRITPSGRQDLTSQEDSSSTRPGWLWNTPRHVAIIMDGNGRWARKRHLPRIVGHRAGASSVRTIVTAARKWEIPYLTLYAFSWENWSRPRQEVDGLMNLLEEYIDKEIRTMVDRDIRFSVVGDRSRLPASVRKKIAWAEGETIGKDRMVLTLALSYSGREEIVRAARNMAQDVQKGLLSPEKISESVFSRYLETSVLPPPDLLIRTSGEVRISNFFLWQLAYTEMYFTPTLWPDFGEESFRQAIEDFQERRRRFGKADEDIEGLPG</sequence>
<feature type="binding site" evidence="2">
    <location>
        <position position="42"/>
    </location>
    <ligand>
        <name>substrate</name>
    </ligand>
</feature>
<dbReference type="GO" id="GO:0016094">
    <property type="term" value="P:polyprenol biosynthetic process"/>
    <property type="evidence" value="ECO:0007669"/>
    <property type="project" value="TreeGrafter"/>
</dbReference>
<feature type="binding site" evidence="2">
    <location>
        <position position="205"/>
    </location>
    <ligand>
        <name>substrate</name>
    </ligand>
</feature>
<dbReference type="PANTHER" id="PTHR10291">
    <property type="entry name" value="DEHYDRODOLICHYL DIPHOSPHATE SYNTHASE FAMILY MEMBER"/>
    <property type="match status" value="1"/>
</dbReference>
<accession>A0A7C3QW04</accession>
<keyword evidence="2" id="KW-0479">Metal-binding</keyword>
<feature type="region of interest" description="Disordered" evidence="3">
    <location>
        <begin position="1"/>
        <end position="24"/>
    </location>
</feature>
<dbReference type="InterPro" id="IPR018520">
    <property type="entry name" value="UPP_synth-like_CS"/>
</dbReference>
<feature type="binding site" evidence="2">
    <location>
        <position position="37"/>
    </location>
    <ligand>
        <name>Mg(2+)</name>
        <dbReference type="ChEBI" id="CHEBI:18420"/>
    </ligand>
</feature>
<feature type="binding site" evidence="2">
    <location>
        <position position="86"/>
    </location>
    <ligand>
        <name>substrate</name>
    </ligand>
</feature>
<gene>
    <name evidence="4" type="ORF">ENX03_08690</name>
</gene>
<feature type="binding site" evidence="2">
    <location>
        <begin position="82"/>
        <end position="84"/>
    </location>
    <ligand>
        <name>substrate</name>
    </ligand>
</feature>
<feature type="binding site" evidence="2">
    <location>
        <begin position="38"/>
        <end position="41"/>
    </location>
    <ligand>
        <name>substrate</name>
    </ligand>
</feature>
<dbReference type="AlphaFoldDB" id="A0A7C3QW04"/>
<protein>
    <recommendedName>
        <fullName evidence="2">Isoprenyl transferase</fullName>
        <ecNumber evidence="2">2.5.1.-</ecNumber>
    </recommendedName>
</protein>
<comment type="subunit">
    <text evidence="2">Homodimer.</text>
</comment>
<dbReference type="CDD" id="cd00475">
    <property type="entry name" value="Cis_IPPS"/>
    <property type="match status" value="1"/>
</dbReference>
<evidence type="ECO:0000313" key="4">
    <source>
        <dbReference type="EMBL" id="HFT93989.1"/>
    </source>
</evidence>
<dbReference type="EMBL" id="DTMM01000182">
    <property type="protein sequence ID" value="HFT93989.1"/>
    <property type="molecule type" value="Genomic_DNA"/>
</dbReference>
<dbReference type="EC" id="2.5.1.-" evidence="2"/>
<dbReference type="InterPro" id="IPR001441">
    <property type="entry name" value="UPP_synth-like"/>
</dbReference>
<evidence type="ECO:0000256" key="3">
    <source>
        <dbReference type="SAM" id="MobiDB-lite"/>
    </source>
</evidence>
<dbReference type="GO" id="GO:0045547">
    <property type="term" value="F:ditrans,polycis-polyprenyl diphosphate synthase [(2E,6E)-farnesyl diphosphate specific] activity"/>
    <property type="evidence" value="ECO:0007669"/>
    <property type="project" value="TreeGrafter"/>
</dbReference>
<dbReference type="NCBIfam" id="NF011405">
    <property type="entry name" value="PRK14830.1"/>
    <property type="match status" value="1"/>
</dbReference>
<feature type="binding site" evidence="2">
    <location>
        <position position="50"/>
    </location>
    <ligand>
        <name>substrate</name>
    </ligand>
</feature>
<feature type="binding site" evidence="2">
    <location>
        <position position="54"/>
    </location>
    <ligand>
        <name>substrate</name>
    </ligand>
</feature>
<dbReference type="HAMAP" id="MF_01139">
    <property type="entry name" value="ISPT"/>
    <property type="match status" value="1"/>
</dbReference>